<feature type="transmembrane region" description="Helical" evidence="5">
    <location>
        <begin position="124"/>
        <end position="147"/>
    </location>
</feature>
<feature type="transmembrane region" description="Helical" evidence="5">
    <location>
        <begin position="178"/>
        <end position="196"/>
    </location>
</feature>
<dbReference type="HOGENOM" id="CLU_003182_13_2_0"/>
<evidence type="ECO:0000256" key="1">
    <source>
        <dbReference type="ARBA" id="ARBA00004141"/>
    </source>
</evidence>
<dbReference type="InterPro" id="IPR036513">
    <property type="entry name" value="STAS_dom_sf"/>
</dbReference>
<dbReference type="SUPFAM" id="SSF52091">
    <property type="entry name" value="SpoIIaa-like"/>
    <property type="match status" value="1"/>
</dbReference>
<evidence type="ECO:0000256" key="2">
    <source>
        <dbReference type="ARBA" id="ARBA00022692"/>
    </source>
</evidence>
<feature type="transmembrane region" description="Helical" evidence="5">
    <location>
        <begin position="24"/>
        <end position="44"/>
    </location>
</feature>
<name>A0A081C1X5_VECG1</name>
<dbReference type="Pfam" id="PF00916">
    <property type="entry name" value="Sulfate_transp"/>
    <property type="match status" value="1"/>
</dbReference>
<feature type="transmembrane region" description="Helical" evidence="5">
    <location>
        <begin position="289"/>
        <end position="308"/>
    </location>
</feature>
<reference evidence="7" key="1">
    <citation type="journal article" date="2015" name="PeerJ">
        <title>First genomic representation of candidate bacterial phylum KSB3 points to enhanced environmental sensing as a trigger of wastewater bulking.</title>
        <authorList>
            <person name="Sekiguchi Y."/>
            <person name="Ohashi A."/>
            <person name="Parks D.H."/>
            <person name="Yamauchi T."/>
            <person name="Tyson G.W."/>
            <person name="Hugenholtz P."/>
        </authorList>
    </citation>
    <scope>NUCLEOTIDE SEQUENCE [LARGE SCALE GENOMIC DNA]</scope>
</reference>
<dbReference type="STRING" id="1499967.U27_05554"/>
<feature type="domain" description="STAS" evidence="6">
    <location>
        <begin position="438"/>
        <end position="552"/>
    </location>
</feature>
<dbReference type="PROSITE" id="PS50801">
    <property type="entry name" value="STAS"/>
    <property type="match status" value="1"/>
</dbReference>
<organism evidence="7">
    <name type="scientific">Vecturithrix granuli</name>
    <dbReference type="NCBI Taxonomy" id="1499967"/>
    <lineage>
        <taxon>Bacteria</taxon>
        <taxon>Candidatus Moduliflexota</taxon>
        <taxon>Candidatus Vecturitrichia</taxon>
        <taxon>Candidatus Vecturitrichales</taxon>
        <taxon>Candidatus Vecturitrichaceae</taxon>
        <taxon>Candidatus Vecturithrix</taxon>
    </lineage>
</organism>
<feature type="transmembrane region" description="Helical" evidence="5">
    <location>
        <begin position="73"/>
        <end position="92"/>
    </location>
</feature>
<dbReference type="InterPro" id="IPR001902">
    <property type="entry name" value="SLC26A/SulP_fam"/>
</dbReference>
<gene>
    <name evidence="7" type="ORF">U27_05554</name>
</gene>
<feature type="transmembrane region" description="Helical" evidence="5">
    <location>
        <begin position="50"/>
        <end position="66"/>
    </location>
</feature>
<dbReference type="NCBIfam" id="TIGR00815">
    <property type="entry name" value="sulP"/>
    <property type="match status" value="1"/>
</dbReference>
<accession>A0A081C1X5</accession>
<dbReference type="AlphaFoldDB" id="A0A081C1X5"/>
<dbReference type="GO" id="GO:0055085">
    <property type="term" value="P:transmembrane transport"/>
    <property type="evidence" value="ECO:0007669"/>
    <property type="project" value="InterPro"/>
</dbReference>
<feature type="transmembrane region" description="Helical" evidence="5">
    <location>
        <begin position="348"/>
        <end position="366"/>
    </location>
</feature>
<dbReference type="Pfam" id="PF01740">
    <property type="entry name" value="STAS"/>
    <property type="match status" value="1"/>
</dbReference>
<protein>
    <submittedName>
        <fullName evidence="7">Sulfate transporter family protein</fullName>
    </submittedName>
</protein>
<dbReference type="InterPro" id="IPR011547">
    <property type="entry name" value="SLC26A/SulP_dom"/>
</dbReference>
<proteinExistence type="predicted"/>
<dbReference type="Proteomes" id="UP000030661">
    <property type="component" value="Unassembled WGS sequence"/>
</dbReference>
<dbReference type="PANTHER" id="PTHR11814">
    <property type="entry name" value="SULFATE TRANSPORTER"/>
    <property type="match status" value="1"/>
</dbReference>
<dbReference type="eggNOG" id="COG0659">
    <property type="taxonomic scope" value="Bacteria"/>
</dbReference>
<comment type="subcellular location">
    <subcellularLocation>
        <location evidence="1">Membrane</location>
        <topology evidence="1">Multi-pass membrane protein</topology>
    </subcellularLocation>
</comment>
<evidence type="ECO:0000313" key="8">
    <source>
        <dbReference type="Proteomes" id="UP000030661"/>
    </source>
</evidence>
<dbReference type="InterPro" id="IPR002645">
    <property type="entry name" value="STAS_dom"/>
</dbReference>
<dbReference type="CDD" id="cd07042">
    <property type="entry name" value="STAS_SulP_like_sulfate_transporter"/>
    <property type="match status" value="1"/>
</dbReference>
<keyword evidence="8" id="KW-1185">Reference proteome</keyword>
<evidence type="ECO:0000256" key="5">
    <source>
        <dbReference type="SAM" id="Phobius"/>
    </source>
</evidence>
<evidence type="ECO:0000256" key="3">
    <source>
        <dbReference type="ARBA" id="ARBA00022989"/>
    </source>
</evidence>
<dbReference type="EMBL" id="DF820468">
    <property type="protein sequence ID" value="GAK58580.1"/>
    <property type="molecule type" value="Genomic_DNA"/>
</dbReference>
<evidence type="ECO:0000313" key="7">
    <source>
        <dbReference type="EMBL" id="GAK58580.1"/>
    </source>
</evidence>
<feature type="transmembrane region" description="Helical" evidence="5">
    <location>
        <begin position="252"/>
        <end position="277"/>
    </location>
</feature>
<evidence type="ECO:0000259" key="6">
    <source>
        <dbReference type="PROSITE" id="PS50801"/>
    </source>
</evidence>
<dbReference type="Gene3D" id="3.30.750.24">
    <property type="entry name" value="STAS domain"/>
    <property type="match status" value="1"/>
</dbReference>
<keyword evidence="2 5" id="KW-0812">Transmembrane</keyword>
<dbReference type="GO" id="GO:0016020">
    <property type="term" value="C:membrane"/>
    <property type="evidence" value="ECO:0007669"/>
    <property type="project" value="UniProtKB-SubCell"/>
</dbReference>
<feature type="transmembrane region" description="Helical" evidence="5">
    <location>
        <begin position="320"/>
        <end position="341"/>
    </location>
</feature>
<feature type="transmembrane region" description="Helical" evidence="5">
    <location>
        <begin position="386"/>
        <end position="414"/>
    </location>
</feature>
<feature type="transmembrane region" description="Helical" evidence="5">
    <location>
        <begin position="203"/>
        <end position="222"/>
    </location>
</feature>
<feature type="transmembrane region" description="Helical" evidence="5">
    <location>
        <begin position="98"/>
        <end position="117"/>
    </location>
</feature>
<evidence type="ECO:0000256" key="4">
    <source>
        <dbReference type="ARBA" id="ARBA00023136"/>
    </source>
</evidence>
<sequence>MLARYVPALTWLRTYQRDDFKSDFSAGLTVAIMLVPQGMAYAMLAGLPPVIGLYACTLPLIVYVLFGTSRQLAVGPVAMVSLLASVGVSKLADPGSKEYVALVLLLTFMTGVLQLLLGVLRMGFVVNFLSHAVISGFTSAAAIVIGLSQLKHLLGIPLENQENIFALLYETVRKIRQTNLLTFLIGVSSIVILLWFKKKRSRFPAPLVIVFFGSLEVFAFHLERYGVKIVGNVPQGIPTPSLPAFSVNSLEALLPTAITIIFVGFIESFAIAQSIATKERYKVDANQELLGLGVANLVSALFSGYIVTGGFSRTAVNYQAGAKTGLASIITAIFIMLTLLFFTPIFYYLPNAVLAAIVMVAVYGLIDVQELRHLFRLKRVDGWTLALTFVCTLMLGIENGILIGVVFSLLVFIWRSSHPHMAELGYVKAENAFLNIKRFPDAQIFSNALILRVDAAMFFANTRFIENHLRNCLVDRPAVKYVIFDLSGVNDIDAVALHALHDLVHEFRKQGIEFALAGMKGPVRDLFEKAGWQEKCGHKIAYHTLPQVIKDLGLM</sequence>
<keyword evidence="3 5" id="KW-1133">Transmembrane helix</keyword>
<keyword evidence="4 5" id="KW-0472">Membrane</keyword>